<evidence type="ECO:0000313" key="2">
    <source>
        <dbReference type="EMBL" id="ADQ59081.1"/>
    </source>
</evidence>
<gene>
    <name evidence="2" type="ordered locus">LA2_05610</name>
</gene>
<feature type="coiled-coil region" evidence="1">
    <location>
        <begin position="92"/>
        <end position="144"/>
    </location>
</feature>
<sequence>MRESQKIKEEYSTLDNVFPLKGDVAKLLINGRNLTYKEVGEPAGVTAHTISNWINNYTLAPKRKVLIVFGPLGVNEDNLDTLVLKRPGKEVRQKLQKKRDSAIESIKKRQKQESTDSVNNVEILNKLNQVLEKIDDLMDGIQKAIKSHFNNQELIYNNTEEILKELDGSNDDEESDDDE</sequence>
<dbReference type="PATRIC" id="fig|695560.3.peg.1114"/>
<reference evidence="2 3" key="1">
    <citation type="journal article" date="2011" name="J. Bacteriol.">
        <title>Genome sequence of Lactobacillus amylovorus GRL1112.</title>
        <authorList>
            <person name="Kant R."/>
            <person name="Paulin L."/>
            <person name="Alatalo E."/>
            <person name="de Vos W.M."/>
            <person name="Palva A."/>
        </authorList>
    </citation>
    <scope>NUCLEOTIDE SEQUENCE [LARGE SCALE GENOMIC DNA]</scope>
    <source>
        <strain evidence="2 3">GRL 1112</strain>
    </source>
</reference>
<protein>
    <recommendedName>
        <fullName evidence="4">Helix-turn-helix domain-containing protein</fullName>
    </recommendedName>
</protein>
<evidence type="ECO:0000313" key="3">
    <source>
        <dbReference type="Proteomes" id="UP000007033"/>
    </source>
</evidence>
<evidence type="ECO:0000256" key="1">
    <source>
        <dbReference type="SAM" id="Coils"/>
    </source>
</evidence>
<dbReference type="AlphaFoldDB" id="E4SIT2"/>
<evidence type="ECO:0008006" key="4">
    <source>
        <dbReference type="Google" id="ProtNLM"/>
    </source>
</evidence>
<dbReference type="RefSeq" id="WP_013437876.1">
    <property type="nucleotide sequence ID" value="NC_014724.1"/>
</dbReference>
<dbReference type="Proteomes" id="UP000007033">
    <property type="component" value="Chromosome"/>
</dbReference>
<dbReference type="KEGG" id="lam:LA2_05610"/>
<accession>E4SIT2</accession>
<proteinExistence type="predicted"/>
<dbReference type="HOGENOM" id="CLU_1501641_0_0_9"/>
<dbReference type="EMBL" id="CP002338">
    <property type="protein sequence ID" value="ADQ59081.1"/>
    <property type="molecule type" value="Genomic_DNA"/>
</dbReference>
<name>E4SIT2_LACAR</name>
<keyword evidence="1" id="KW-0175">Coiled coil</keyword>
<organism evidence="2 3">
    <name type="scientific">Lactobacillus amylovorus (strain GRL 1112)</name>
    <dbReference type="NCBI Taxonomy" id="695560"/>
    <lineage>
        <taxon>Bacteria</taxon>
        <taxon>Bacillati</taxon>
        <taxon>Bacillota</taxon>
        <taxon>Bacilli</taxon>
        <taxon>Lactobacillales</taxon>
        <taxon>Lactobacillaceae</taxon>
        <taxon>Lactobacillus</taxon>
    </lineage>
</organism>